<dbReference type="GO" id="GO:0004856">
    <property type="term" value="F:D-xylulokinase activity"/>
    <property type="evidence" value="ECO:0007669"/>
    <property type="project" value="UniProtKB-UniRule"/>
</dbReference>
<keyword evidence="4" id="KW-0067">ATP-binding</keyword>
<feature type="domain" description="Carbohydrate kinase FGGY N-terminal" evidence="5">
    <location>
        <begin position="136"/>
        <end position="287"/>
    </location>
</feature>
<comment type="catalytic activity">
    <reaction evidence="4">
        <text>D-xylulose + ATP = D-xylulose 5-phosphate + ADP + H(+)</text>
        <dbReference type="Rhea" id="RHEA:10964"/>
        <dbReference type="ChEBI" id="CHEBI:15378"/>
        <dbReference type="ChEBI" id="CHEBI:17140"/>
        <dbReference type="ChEBI" id="CHEBI:30616"/>
        <dbReference type="ChEBI" id="CHEBI:57737"/>
        <dbReference type="ChEBI" id="CHEBI:456216"/>
        <dbReference type="EC" id="2.7.1.17"/>
    </reaction>
</comment>
<evidence type="ECO:0000259" key="6">
    <source>
        <dbReference type="Pfam" id="PF02782"/>
    </source>
</evidence>
<protein>
    <recommendedName>
        <fullName evidence="4">Xylulose kinase</fullName>
        <ecNumber evidence="4">2.7.1.17</ecNumber>
    </recommendedName>
</protein>
<evidence type="ECO:0000256" key="4">
    <source>
        <dbReference type="RuleBase" id="RU367058"/>
    </source>
</evidence>
<comment type="function">
    <text evidence="4">Phosphorylates D-xylulose to produce D-xylulose 5-phosphate, a molecule that may play an important role in the regulation of glucose metabolism and lipogenesis.</text>
</comment>
<keyword evidence="4" id="KW-0547">Nucleotide-binding</keyword>
<sequence length="527" mass="57583">MAAARDAPLYLGFDFSTQQLKVVAIDENLNVVHQNNVQFDSELPEYRTNGGVHIHADGLTVTSPVLMWVKALDLLLDKMKGAGFAFSRVRALSGSGQQHGSVFWRRGASETLQNLDPDQDLHQLLQVSFSVCQSPVWMDSSSTRQCEDLQAAAGGAMRLAELTGSRAYERFTGNQISKVRQTRPEDFLNPERISLVSSFAASLFLGGYAAIDFSDGSGMNLLDIRSKDWSEICLDATAPQLGRLLGAPVPSTSVLGPVSSYFVQRYGFSESCRVVAFTGDNPASLAGMRLQQGDVAVSLGTSDTVFLWIQQPSPALEGHVFCNPLDWRAFMALLCFKNGSLTRERIRNESTGGSWELFSLALRDTPLGNNGHMGFYFDSMEITPPAVGVHLFDPDDNKVSSDRAVPQVEVRALVEGQFLSRRLHAERLGYSIRRARTTSNHIAECSVPQVLSDVFNAPVYTLDVSNSACLGSAYRALHGTMSQSVASFFDVVKKAPEAQLVVTPHPAAQQVHTHTHTHTHGHAQLLP</sequence>
<dbReference type="Gene3D" id="3.30.420.40">
    <property type="match status" value="2"/>
</dbReference>
<dbReference type="Proteomes" id="UP000007635">
    <property type="component" value="Chromosome XXI"/>
</dbReference>
<reference evidence="7" key="2">
    <citation type="submission" date="2025-08" db="UniProtKB">
        <authorList>
            <consortium name="Ensembl"/>
        </authorList>
    </citation>
    <scope>IDENTIFICATION</scope>
</reference>
<dbReference type="InterPro" id="IPR018484">
    <property type="entry name" value="FGGY_N"/>
</dbReference>
<organism evidence="7 8">
    <name type="scientific">Gasterosteus aculeatus aculeatus</name>
    <name type="common">three-spined stickleback</name>
    <dbReference type="NCBI Taxonomy" id="481459"/>
    <lineage>
        <taxon>Eukaryota</taxon>
        <taxon>Metazoa</taxon>
        <taxon>Chordata</taxon>
        <taxon>Craniata</taxon>
        <taxon>Vertebrata</taxon>
        <taxon>Euteleostomi</taxon>
        <taxon>Actinopterygii</taxon>
        <taxon>Neopterygii</taxon>
        <taxon>Teleostei</taxon>
        <taxon>Neoteleostei</taxon>
        <taxon>Acanthomorphata</taxon>
        <taxon>Eupercaria</taxon>
        <taxon>Perciformes</taxon>
        <taxon>Cottioidei</taxon>
        <taxon>Gasterosteales</taxon>
        <taxon>Gasterosteidae</taxon>
        <taxon>Gasterosteus</taxon>
    </lineage>
</organism>
<reference evidence="7" key="3">
    <citation type="submission" date="2025-09" db="UniProtKB">
        <authorList>
            <consortium name="Ensembl"/>
        </authorList>
    </citation>
    <scope>IDENTIFICATION</scope>
</reference>
<dbReference type="GO" id="GO:0005829">
    <property type="term" value="C:cytosol"/>
    <property type="evidence" value="ECO:0007669"/>
    <property type="project" value="TreeGrafter"/>
</dbReference>
<name>A0AAQ4P8N7_GASAC</name>
<evidence type="ECO:0000256" key="3">
    <source>
        <dbReference type="ARBA" id="ARBA00022777"/>
    </source>
</evidence>
<feature type="domain" description="Carbohydrate kinase FGGY C-terminal" evidence="6">
    <location>
        <begin position="296"/>
        <end position="478"/>
    </location>
</feature>
<dbReference type="GO" id="GO:0005524">
    <property type="term" value="F:ATP binding"/>
    <property type="evidence" value="ECO:0007669"/>
    <property type="project" value="UniProtKB-KW"/>
</dbReference>
<evidence type="ECO:0000313" key="8">
    <source>
        <dbReference type="Proteomes" id="UP000007635"/>
    </source>
</evidence>
<evidence type="ECO:0000256" key="1">
    <source>
        <dbReference type="ARBA" id="ARBA00009156"/>
    </source>
</evidence>
<dbReference type="PANTHER" id="PTHR10196">
    <property type="entry name" value="SUGAR KINASE"/>
    <property type="match status" value="1"/>
</dbReference>
<keyword evidence="4" id="KW-0119">Carbohydrate metabolism</keyword>
<reference evidence="7 8" key="1">
    <citation type="journal article" date="2021" name="G3 (Bethesda)">
        <title>Improved contiguity of the threespine stickleback genome using long-read sequencing.</title>
        <authorList>
            <person name="Nath S."/>
            <person name="Shaw D.E."/>
            <person name="White M.A."/>
        </authorList>
    </citation>
    <scope>NUCLEOTIDE SEQUENCE [LARGE SCALE GENOMIC DNA]</scope>
    <source>
        <strain evidence="7 8">Lake Benthic</strain>
    </source>
</reference>
<dbReference type="Pfam" id="PF02782">
    <property type="entry name" value="FGGY_C"/>
    <property type="match status" value="1"/>
</dbReference>
<dbReference type="PANTHER" id="PTHR10196:SF57">
    <property type="entry name" value="XYLULOSE KINASE"/>
    <property type="match status" value="1"/>
</dbReference>
<dbReference type="GO" id="GO:0005997">
    <property type="term" value="P:xylulose metabolic process"/>
    <property type="evidence" value="ECO:0007669"/>
    <property type="project" value="UniProtKB-UniRule"/>
</dbReference>
<dbReference type="InterPro" id="IPR018485">
    <property type="entry name" value="FGGY_C"/>
</dbReference>
<dbReference type="InterPro" id="IPR042024">
    <property type="entry name" value="D-XK_euk"/>
</dbReference>
<dbReference type="CDD" id="cd07776">
    <property type="entry name" value="ASKHA_NBD_FGGY_SpXK-like"/>
    <property type="match status" value="1"/>
</dbReference>
<comment type="similarity">
    <text evidence="1 4">Belongs to the FGGY kinase family.</text>
</comment>
<keyword evidence="8" id="KW-1185">Reference proteome</keyword>
<dbReference type="Ensembl" id="ENSGACT00000077685.1">
    <property type="protein sequence ID" value="ENSGACP00000033981.1"/>
    <property type="gene ID" value="ENSGACG00000018105.2"/>
</dbReference>
<dbReference type="FunFam" id="3.30.420.40:FF:000118">
    <property type="entry name" value="Xylulose kinase 2"/>
    <property type="match status" value="1"/>
</dbReference>
<evidence type="ECO:0000259" key="5">
    <source>
        <dbReference type="Pfam" id="PF00370"/>
    </source>
</evidence>
<dbReference type="EC" id="2.7.1.17" evidence="4"/>
<evidence type="ECO:0000256" key="2">
    <source>
        <dbReference type="ARBA" id="ARBA00022679"/>
    </source>
</evidence>
<proteinExistence type="inferred from homology"/>
<dbReference type="Pfam" id="PF00370">
    <property type="entry name" value="FGGY_N"/>
    <property type="match status" value="1"/>
</dbReference>
<dbReference type="GO" id="GO:0042732">
    <property type="term" value="P:D-xylose metabolic process"/>
    <property type="evidence" value="ECO:0007669"/>
    <property type="project" value="UniProtKB-UniRule"/>
</dbReference>
<keyword evidence="2 4" id="KW-0808">Transferase</keyword>
<keyword evidence="4" id="KW-0859">Xylose metabolism</keyword>
<accession>A0AAQ4P8N7</accession>
<dbReference type="GeneTree" id="ENSGT01000000214434"/>
<dbReference type="AlphaFoldDB" id="A0AAQ4P8N7"/>
<dbReference type="InterPro" id="IPR043129">
    <property type="entry name" value="ATPase_NBD"/>
</dbReference>
<dbReference type="SUPFAM" id="SSF53067">
    <property type="entry name" value="Actin-like ATPase domain"/>
    <property type="match status" value="2"/>
</dbReference>
<keyword evidence="3 4" id="KW-0418">Kinase</keyword>
<evidence type="ECO:0000313" key="7">
    <source>
        <dbReference type="Ensembl" id="ENSGACP00000033981.1"/>
    </source>
</evidence>